<keyword evidence="2" id="KW-1185">Reference proteome</keyword>
<name>A0A914Q734_9BILA</name>
<dbReference type="InterPro" id="IPR052782">
    <property type="entry name" value="Oocyte-zygote_transition_reg"/>
</dbReference>
<reference evidence="3" key="1">
    <citation type="submission" date="2022-11" db="UniProtKB">
        <authorList>
            <consortium name="WormBaseParasite"/>
        </authorList>
    </citation>
    <scope>IDENTIFICATION</scope>
</reference>
<dbReference type="WBParaSite" id="PDA_v2.g27225.t1">
    <property type="protein sequence ID" value="PDA_v2.g27225.t1"/>
    <property type="gene ID" value="PDA_v2.g27225"/>
</dbReference>
<organism evidence="2 3">
    <name type="scientific">Panagrolaimus davidi</name>
    <dbReference type="NCBI Taxonomy" id="227884"/>
    <lineage>
        <taxon>Eukaryota</taxon>
        <taxon>Metazoa</taxon>
        <taxon>Ecdysozoa</taxon>
        <taxon>Nematoda</taxon>
        <taxon>Chromadorea</taxon>
        <taxon>Rhabditida</taxon>
        <taxon>Tylenchina</taxon>
        <taxon>Panagrolaimomorpha</taxon>
        <taxon>Panagrolaimoidea</taxon>
        <taxon>Panagrolaimidae</taxon>
        <taxon>Panagrolaimus</taxon>
    </lineage>
</organism>
<feature type="domain" description="Tyrosine-protein phosphatase" evidence="1">
    <location>
        <begin position="7"/>
        <end position="59"/>
    </location>
</feature>
<evidence type="ECO:0000313" key="3">
    <source>
        <dbReference type="WBParaSite" id="PDA_v2.g27225.t1"/>
    </source>
</evidence>
<sequence>MFIIHIQTGTFVGLEYANERLKSGDKLGLVDIMKELRAHRLQSIQSHLQYLYLAVCLLENFARQNLIERDSKFNAFLASYISYVKRHAAKHGIKADAK</sequence>
<proteinExistence type="predicted"/>
<dbReference type="GO" id="GO:0004725">
    <property type="term" value="F:protein tyrosine phosphatase activity"/>
    <property type="evidence" value="ECO:0007669"/>
    <property type="project" value="InterPro"/>
</dbReference>
<accession>A0A914Q734</accession>
<dbReference type="Gene3D" id="3.90.190.10">
    <property type="entry name" value="Protein tyrosine phosphatase superfamily"/>
    <property type="match status" value="1"/>
</dbReference>
<dbReference type="SUPFAM" id="SSF52799">
    <property type="entry name" value="(Phosphotyrosine protein) phosphatases II"/>
    <property type="match status" value="1"/>
</dbReference>
<evidence type="ECO:0000313" key="2">
    <source>
        <dbReference type="Proteomes" id="UP000887578"/>
    </source>
</evidence>
<dbReference type="InterPro" id="IPR029021">
    <property type="entry name" value="Prot-tyrosine_phosphatase-like"/>
</dbReference>
<protein>
    <submittedName>
        <fullName evidence="3">Tyrosine-protein phosphatase domain-containing protein</fullName>
    </submittedName>
</protein>
<dbReference type="PANTHER" id="PTHR46163">
    <property type="entry name" value="TYROSINE-PROTEIN PHOSPHATASE-RELATED"/>
    <property type="match status" value="1"/>
</dbReference>
<dbReference type="Proteomes" id="UP000887578">
    <property type="component" value="Unplaced"/>
</dbReference>
<dbReference type="InterPro" id="IPR000242">
    <property type="entry name" value="PTP_cat"/>
</dbReference>
<dbReference type="Pfam" id="PF00102">
    <property type="entry name" value="Y_phosphatase"/>
    <property type="match status" value="1"/>
</dbReference>
<evidence type="ECO:0000259" key="1">
    <source>
        <dbReference type="Pfam" id="PF00102"/>
    </source>
</evidence>
<dbReference type="AlphaFoldDB" id="A0A914Q734"/>